<keyword evidence="4 10" id="KW-0460">Magnesium</keyword>
<dbReference type="RefSeq" id="XP_014154168.1">
    <property type="nucleotide sequence ID" value="XM_014298693.1"/>
</dbReference>
<keyword evidence="5 9" id="KW-0342">GTP-binding</keyword>
<name>A0A0L0FUN5_9EUKA</name>
<dbReference type="PRINTS" id="PR00318">
    <property type="entry name" value="GPROTEINA"/>
</dbReference>
<protein>
    <recommendedName>
        <fullName evidence="14">G-protein alpha subunit</fullName>
    </recommendedName>
</protein>
<feature type="binding site" evidence="9">
    <location>
        <begin position="94"/>
        <end position="97"/>
    </location>
    <ligand>
        <name>GTP</name>
        <dbReference type="ChEBI" id="CHEBI:37565"/>
    </ligand>
</feature>
<keyword evidence="8" id="KW-0449">Lipoprotein</keyword>
<feature type="transmembrane region" description="Helical" evidence="11">
    <location>
        <begin position="39"/>
        <end position="58"/>
    </location>
</feature>
<dbReference type="SMART" id="SM00275">
    <property type="entry name" value="G_alpha"/>
    <property type="match status" value="1"/>
</dbReference>
<dbReference type="PANTHER" id="PTHR10218:SF193">
    <property type="entry name" value="GUANINE NUCLEOTIDE-BINDING PROTEIN ALPHA-8 SUBUNIT"/>
    <property type="match status" value="1"/>
</dbReference>
<dbReference type="GO" id="GO:0001664">
    <property type="term" value="F:G protein-coupled receptor binding"/>
    <property type="evidence" value="ECO:0007669"/>
    <property type="project" value="TreeGrafter"/>
</dbReference>
<dbReference type="GO" id="GO:0005737">
    <property type="term" value="C:cytoplasm"/>
    <property type="evidence" value="ECO:0007669"/>
    <property type="project" value="TreeGrafter"/>
</dbReference>
<evidence type="ECO:0008006" key="14">
    <source>
        <dbReference type="Google" id="ProtNLM"/>
    </source>
</evidence>
<evidence type="ECO:0000256" key="8">
    <source>
        <dbReference type="ARBA" id="ARBA00023288"/>
    </source>
</evidence>
<dbReference type="STRING" id="667725.A0A0L0FUN5"/>
<dbReference type="GO" id="GO:0046872">
    <property type="term" value="F:metal ion binding"/>
    <property type="evidence" value="ECO:0007669"/>
    <property type="project" value="UniProtKB-KW"/>
</dbReference>
<dbReference type="GeneID" id="25907880"/>
<evidence type="ECO:0000256" key="9">
    <source>
        <dbReference type="PIRSR" id="PIRSR601019-1"/>
    </source>
</evidence>
<evidence type="ECO:0000256" key="6">
    <source>
        <dbReference type="ARBA" id="ARBA00023139"/>
    </source>
</evidence>
<dbReference type="EMBL" id="KQ242175">
    <property type="protein sequence ID" value="KNC80266.1"/>
    <property type="molecule type" value="Genomic_DNA"/>
</dbReference>
<accession>A0A0L0FUN5</accession>
<dbReference type="eggNOG" id="KOG0082">
    <property type="taxonomic scope" value="Eukaryota"/>
</dbReference>
<dbReference type="Gene3D" id="3.40.50.300">
    <property type="entry name" value="P-loop containing nucleotide triphosphate hydrolases"/>
    <property type="match status" value="1"/>
</dbReference>
<evidence type="ECO:0000256" key="5">
    <source>
        <dbReference type="ARBA" id="ARBA00023134"/>
    </source>
</evidence>
<dbReference type="Pfam" id="PF00503">
    <property type="entry name" value="G-alpha"/>
    <property type="match status" value="1"/>
</dbReference>
<dbReference type="GO" id="GO:0007188">
    <property type="term" value="P:adenylate cyclase-modulating G protein-coupled receptor signaling pathway"/>
    <property type="evidence" value="ECO:0007669"/>
    <property type="project" value="TreeGrafter"/>
</dbReference>
<evidence type="ECO:0000256" key="11">
    <source>
        <dbReference type="SAM" id="Phobius"/>
    </source>
</evidence>
<dbReference type="InterPro" id="IPR027417">
    <property type="entry name" value="P-loop_NTPase"/>
</dbReference>
<keyword evidence="3 9" id="KW-0547">Nucleotide-binding</keyword>
<evidence type="ECO:0000256" key="7">
    <source>
        <dbReference type="ARBA" id="ARBA00023224"/>
    </source>
</evidence>
<dbReference type="GO" id="GO:0031683">
    <property type="term" value="F:G-protein beta/gamma-subunit complex binding"/>
    <property type="evidence" value="ECO:0007669"/>
    <property type="project" value="InterPro"/>
</dbReference>
<gene>
    <name evidence="12" type="ORF">SARC_07376</name>
</gene>
<reference evidence="12 13" key="1">
    <citation type="submission" date="2011-02" db="EMBL/GenBank/DDBJ databases">
        <title>The Genome Sequence of Sphaeroforma arctica JP610.</title>
        <authorList>
            <consortium name="The Broad Institute Genome Sequencing Platform"/>
            <person name="Russ C."/>
            <person name="Cuomo C."/>
            <person name="Young S.K."/>
            <person name="Zeng Q."/>
            <person name="Gargeya S."/>
            <person name="Alvarado L."/>
            <person name="Berlin A."/>
            <person name="Chapman S.B."/>
            <person name="Chen Z."/>
            <person name="Freedman E."/>
            <person name="Gellesch M."/>
            <person name="Goldberg J."/>
            <person name="Griggs A."/>
            <person name="Gujja S."/>
            <person name="Heilman E."/>
            <person name="Heiman D."/>
            <person name="Howarth C."/>
            <person name="Mehta T."/>
            <person name="Neiman D."/>
            <person name="Pearson M."/>
            <person name="Roberts A."/>
            <person name="Saif S."/>
            <person name="Shea T."/>
            <person name="Shenoy N."/>
            <person name="Sisk P."/>
            <person name="Stolte C."/>
            <person name="Sykes S."/>
            <person name="White J."/>
            <person name="Yandava C."/>
            <person name="Burger G."/>
            <person name="Gray M.W."/>
            <person name="Holland P.W.H."/>
            <person name="King N."/>
            <person name="Lang F.B.F."/>
            <person name="Roger A.J."/>
            <person name="Ruiz-Trillo I."/>
            <person name="Haas B."/>
            <person name="Nusbaum C."/>
            <person name="Birren B."/>
        </authorList>
    </citation>
    <scope>NUCLEOTIDE SEQUENCE [LARGE SCALE GENOMIC DNA]</scope>
    <source>
        <strain evidence="12 13">JP610</strain>
    </source>
</reference>
<evidence type="ECO:0000313" key="12">
    <source>
        <dbReference type="EMBL" id="KNC80266.1"/>
    </source>
</evidence>
<organism evidence="12 13">
    <name type="scientific">Sphaeroforma arctica JP610</name>
    <dbReference type="NCBI Taxonomy" id="667725"/>
    <lineage>
        <taxon>Eukaryota</taxon>
        <taxon>Ichthyosporea</taxon>
        <taxon>Ichthyophonida</taxon>
        <taxon>Sphaeroforma</taxon>
    </lineage>
</organism>
<keyword evidence="6" id="KW-0564">Palmitate</keyword>
<feature type="binding site" evidence="9">
    <location>
        <begin position="25"/>
        <end position="29"/>
    </location>
    <ligand>
        <name>GTP</name>
        <dbReference type="ChEBI" id="CHEBI:37565"/>
    </ligand>
</feature>
<keyword evidence="13" id="KW-1185">Reference proteome</keyword>
<keyword evidence="2 10" id="KW-0479">Metal-binding</keyword>
<dbReference type="OrthoDB" id="5817230at2759"/>
<feature type="binding site" evidence="10">
    <location>
        <position position="6"/>
    </location>
    <ligand>
        <name>Mg(2+)</name>
        <dbReference type="ChEBI" id="CHEBI:18420"/>
    </ligand>
</feature>
<dbReference type="InterPro" id="IPR001019">
    <property type="entry name" value="Gprotein_alpha_su"/>
</dbReference>
<evidence type="ECO:0000256" key="1">
    <source>
        <dbReference type="ARBA" id="ARBA00022707"/>
    </source>
</evidence>
<sequence>MARVITTGIVSIHIEKPSRAFEVDDVGGQRNERRKRVGCFANVNCLMFVVNLAGYATVTYEDASMNRMTEAMNAFKATVNNRVFNDTKICLVFNKKDAFENMLLKKPLKETFPDYEGPNCKYNLELSRNCN</sequence>
<dbReference type="GO" id="GO:0003924">
    <property type="term" value="F:GTPase activity"/>
    <property type="evidence" value="ECO:0007669"/>
    <property type="project" value="InterPro"/>
</dbReference>
<dbReference type="FunFam" id="3.40.50.300:FF:003800">
    <property type="entry name" value="Guanine nucleotide-binding protein G(k) subunit alpha"/>
    <property type="match status" value="1"/>
</dbReference>
<dbReference type="PROSITE" id="PS51882">
    <property type="entry name" value="G_ALPHA"/>
    <property type="match status" value="1"/>
</dbReference>
<dbReference type="AlphaFoldDB" id="A0A0L0FUN5"/>
<keyword evidence="1" id="KW-0519">Myristate</keyword>
<proteinExistence type="predicted"/>
<evidence type="ECO:0000256" key="10">
    <source>
        <dbReference type="PIRSR" id="PIRSR601019-2"/>
    </source>
</evidence>
<evidence type="ECO:0000256" key="2">
    <source>
        <dbReference type="ARBA" id="ARBA00022723"/>
    </source>
</evidence>
<dbReference type="SUPFAM" id="SSF52540">
    <property type="entry name" value="P-loop containing nucleoside triphosphate hydrolases"/>
    <property type="match status" value="1"/>
</dbReference>
<keyword evidence="7" id="KW-0807">Transducer</keyword>
<keyword evidence="11" id="KW-0812">Transmembrane</keyword>
<keyword evidence="11" id="KW-0472">Membrane</keyword>
<dbReference type="Proteomes" id="UP000054560">
    <property type="component" value="Unassembled WGS sequence"/>
</dbReference>
<evidence type="ECO:0000256" key="4">
    <source>
        <dbReference type="ARBA" id="ARBA00022842"/>
    </source>
</evidence>
<dbReference type="GO" id="GO:0005834">
    <property type="term" value="C:heterotrimeric G-protein complex"/>
    <property type="evidence" value="ECO:0007669"/>
    <property type="project" value="TreeGrafter"/>
</dbReference>
<evidence type="ECO:0000256" key="3">
    <source>
        <dbReference type="ARBA" id="ARBA00022741"/>
    </source>
</evidence>
<evidence type="ECO:0000313" key="13">
    <source>
        <dbReference type="Proteomes" id="UP000054560"/>
    </source>
</evidence>
<keyword evidence="11" id="KW-1133">Transmembrane helix</keyword>
<dbReference type="GO" id="GO:0005525">
    <property type="term" value="F:GTP binding"/>
    <property type="evidence" value="ECO:0007669"/>
    <property type="project" value="UniProtKB-KW"/>
</dbReference>
<dbReference type="PANTHER" id="PTHR10218">
    <property type="entry name" value="GTP-BINDING PROTEIN ALPHA SUBUNIT"/>
    <property type="match status" value="1"/>
</dbReference>